<organism evidence="9 10">
    <name type="scientific">Streptomyces venezuelae</name>
    <dbReference type="NCBI Taxonomy" id="54571"/>
    <lineage>
        <taxon>Bacteria</taxon>
        <taxon>Bacillati</taxon>
        <taxon>Actinomycetota</taxon>
        <taxon>Actinomycetes</taxon>
        <taxon>Kitasatosporales</taxon>
        <taxon>Streptomycetaceae</taxon>
        <taxon>Streptomyces</taxon>
    </lineage>
</organism>
<protein>
    <submittedName>
        <fullName evidence="9">Cytochrome P450</fullName>
    </submittedName>
</protein>
<evidence type="ECO:0000256" key="7">
    <source>
        <dbReference type="PIRSR" id="PIRSR602401-1"/>
    </source>
</evidence>
<dbReference type="AlphaFoldDB" id="A0A5P2B270"/>
<dbReference type="PANTHER" id="PTHR24291">
    <property type="entry name" value="CYTOCHROME P450 FAMILY 4"/>
    <property type="match status" value="1"/>
</dbReference>
<keyword evidence="2 7" id="KW-0349">Heme</keyword>
<dbReference type="GO" id="GO:0005506">
    <property type="term" value="F:iron ion binding"/>
    <property type="evidence" value="ECO:0007669"/>
    <property type="project" value="InterPro"/>
</dbReference>
<dbReference type="PRINTS" id="PR00385">
    <property type="entry name" value="P450"/>
</dbReference>
<comment type="cofactor">
    <cofactor evidence="7">
        <name>heme</name>
        <dbReference type="ChEBI" id="CHEBI:30413"/>
    </cofactor>
</comment>
<evidence type="ECO:0000256" key="6">
    <source>
        <dbReference type="ARBA" id="ARBA00023033"/>
    </source>
</evidence>
<evidence type="ECO:0000313" key="9">
    <source>
        <dbReference type="EMBL" id="QES24020.1"/>
    </source>
</evidence>
<evidence type="ECO:0000256" key="8">
    <source>
        <dbReference type="RuleBase" id="RU000461"/>
    </source>
</evidence>
<dbReference type="Gene3D" id="1.10.630.10">
    <property type="entry name" value="Cytochrome P450"/>
    <property type="match status" value="1"/>
</dbReference>
<dbReference type="PROSITE" id="PS00086">
    <property type="entry name" value="CYTOCHROME_P450"/>
    <property type="match status" value="1"/>
</dbReference>
<dbReference type="InterPro" id="IPR050196">
    <property type="entry name" value="Cytochrome_P450_Monoox"/>
</dbReference>
<dbReference type="InterPro" id="IPR017972">
    <property type="entry name" value="Cyt_P450_CS"/>
</dbReference>
<dbReference type="CDD" id="cd11049">
    <property type="entry name" value="CYP170A1-like"/>
    <property type="match status" value="1"/>
</dbReference>
<dbReference type="Proteomes" id="UP000324106">
    <property type="component" value="Chromosome"/>
</dbReference>
<dbReference type="PANTHER" id="PTHR24291:SF50">
    <property type="entry name" value="BIFUNCTIONAL ALBAFLAVENONE MONOOXYGENASE_TERPENE SYNTHASE"/>
    <property type="match status" value="1"/>
</dbReference>
<evidence type="ECO:0000256" key="1">
    <source>
        <dbReference type="ARBA" id="ARBA00010617"/>
    </source>
</evidence>
<dbReference type="GO" id="GO:0004497">
    <property type="term" value="F:monooxygenase activity"/>
    <property type="evidence" value="ECO:0007669"/>
    <property type="project" value="UniProtKB-KW"/>
</dbReference>
<dbReference type="Pfam" id="PF00067">
    <property type="entry name" value="p450"/>
    <property type="match status" value="1"/>
</dbReference>
<keyword evidence="4 8" id="KW-0560">Oxidoreductase</keyword>
<dbReference type="InterPro" id="IPR001128">
    <property type="entry name" value="Cyt_P450"/>
</dbReference>
<dbReference type="OrthoDB" id="4746309at2"/>
<dbReference type="GO" id="GO:0020037">
    <property type="term" value="F:heme binding"/>
    <property type="evidence" value="ECO:0007669"/>
    <property type="project" value="InterPro"/>
</dbReference>
<keyword evidence="6 8" id="KW-0503">Monooxygenase</keyword>
<keyword evidence="5 7" id="KW-0408">Iron</keyword>
<reference evidence="9 10" key="1">
    <citation type="submission" date="2018-05" db="EMBL/GenBank/DDBJ databases">
        <title>Streptomyces venezuelae.</title>
        <authorList>
            <person name="Kim W."/>
            <person name="Lee N."/>
            <person name="Cho B.-K."/>
        </authorList>
    </citation>
    <scope>NUCLEOTIDE SEQUENCE [LARGE SCALE GENOMIC DNA]</scope>
    <source>
        <strain evidence="9 10">ATCC 15068</strain>
    </source>
</reference>
<feature type="binding site" description="axial binding residue" evidence="7">
    <location>
        <position position="403"/>
    </location>
    <ligand>
        <name>heme</name>
        <dbReference type="ChEBI" id="CHEBI:30413"/>
    </ligand>
    <ligandPart>
        <name>Fe</name>
        <dbReference type="ChEBI" id="CHEBI:18248"/>
    </ligandPart>
</feature>
<dbReference type="PRINTS" id="PR00463">
    <property type="entry name" value="EP450I"/>
</dbReference>
<evidence type="ECO:0000313" key="10">
    <source>
        <dbReference type="Proteomes" id="UP000324106"/>
    </source>
</evidence>
<sequence length="472" mass="51554">MPLPGRAFMTRAAAAPAQAPHGLPVVGHAVQLWRRPLPFLRELYGRGDLVTLRLGRHRAYLACGIDAVRTVLHDPRTFDKGGPLFEKARLLVGDGLVSSDFATHRRQRLLMQPAFGTSRLPGYTGLMAEQIDTALNRWQHGRTLDVGREMHTLALEVAARTMFGAQLGERAVTEVVACMPLVMRGVYRRMLVPADWVHRLPLPANRRFDRARATMHRVIADTVRSYRDAGKDHGDVLSILVSSRDEHGTSLSDAEIHDQVMTLLIGATEPPGSALTWVFQLLSGHPEAERALQAEADDVLRGRPARALSAADLARLEHTRHIVLEALRLYPPAWLLSRVATKDTDLLGHPVPKGATVLFSPYQLHHDQDVFPHPSRFDPGRWRSPSPAARAALLPFGAGNRKCIGDEVALTELSLAVAAVASRFRLRAVPGTTARPLVRASLGAEHVVLRVEARTPHAATGGAPVGSRAVAS</sequence>
<accession>A0A5P2B270</accession>
<gene>
    <name evidence="9" type="ORF">DEJ46_36985</name>
</gene>
<dbReference type="EMBL" id="CP029194">
    <property type="protein sequence ID" value="QES24020.1"/>
    <property type="molecule type" value="Genomic_DNA"/>
</dbReference>
<dbReference type="GO" id="GO:0016705">
    <property type="term" value="F:oxidoreductase activity, acting on paired donors, with incorporation or reduction of molecular oxygen"/>
    <property type="evidence" value="ECO:0007669"/>
    <property type="project" value="InterPro"/>
</dbReference>
<keyword evidence="3 7" id="KW-0479">Metal-binding</keyword>
<name>A0A5P2B270_STRVZ</name>
<dbReference type="InterPro" id="IPR036396">
    <property type="entry name" value="Cyt_P450_sf"/>
</dbReference>
<evidence type="ECO:0000256" key="3">
    <source>
        <dbReference type="ARBA" id="ARBA00022723"/>
    </source>
</evidence>
<evidence type="ECO:0000256" key="2">
    <source>
        <dbReference type="ARBA" id="ARBA00022617"/>
    </source>
</evidence>
<evidence type="ECO:0000256" key="4">
    <source>
        <dbReference type="ARBA" id="ARBA00023002"/>
    </source>
</evidence>
<comment type="similarity">
    <text evidence="1 8">Belongs to the cytochrome P450 family.</text>
</comment>
<proteinExistence type="inferred from homology"/>
<dbReference type="InterPro" id="IPR002401">
    <property type="entry name" value="Cyt_P450_E_grp-I"/>
</dbReference>
<dbReference type="SUPFAM" id="SSF48264">
    <property type="entry name" value="Cytochrome P450"/>
    <property type="match status" value="1"/>
</dbReference>
<evidence type="ECO:0000256" key="5">
    <source>
        <dbReference type="ARBA" id="ARBA00023004"/>
    </source>
</evidence>